<dbReference type="Pfam" id="PF08268">
    <property type="entry name" value="FBA_3"/>
    <property type="match status" value="3"/>
</dbReference>
<dbReference type="InterPro" id="IPR001810">
    <property type="entry name" value="F-box_dom"/>
</dbReference>
<sequence length="790" mass="90670">MDVDGTKEVHLQEEIIMDILSRLPYARARLLLWNPSTRESTVLPRTEFSLTKDYSFGLGYDSTSDDYKILKIDDAARCEILALKSGSWRKIDTRPAGVFPVLSDTEDSLAFVHDGEVLLRCRDLECGSVFKASKESSRLWPQSVSEPIQDGFVYTETGPNIMVIQTFEEVPKLDCPSNAELWRCFLYCCYDSLALIGVYNYRDHTHQLWLWNPSTRESIVLPGPKFPPELFCTWGLGYDSVSDDYKILKIDLKSRSEILTLKSGSWRLTNKYPTDILPALFCTDSLVFVHGAFHWIDEITRFTVTALSISSEVYTEIPLPEQMLSIYNQTFWVMEDYGVKESWTELFTIQVAGFLLVIPKYRFSDGELLHCCRDLAFRPVFRTSKGPLGLCPQSNSSQKVKRVMMHSVPLQEEITMEILSRLPVQPLLRFKCVSTCWMTLISEPYFTLKHRNRAKNDQNSQKFLVSRKDLLEDEFSLYCSSLSSVQRIEEVQKLDCPSNGKPWRSCKLYCCYDSLVLIAVFNYCDKTNQRLLWNPSTRESIVLPDQKFSLERCWCTWGLGYDSVSDDYKILKIDLESCSEILALKSGSWRLTNNYPIGNRPDLLCTESLVFVHGAFHWIDNISRSTVTALSISSEVYTEIPLPEKMLSIYDHKFWVMKDYGVTESWAELFTIPGPDCVDTPSNMGYLAFVHGAFHWVDSLLNQSVVTFSISDEVYREIPLPEGLDLVFDIMHSKQDGEVLLRCSQLRRSGSVFKTSSESPGVWPQSDSECIQDGFIYTESLITQKLLTWY</sequence>
<dbReference type="PANTHER" id="PTHR31672:SF13">
    <property type="entry name" value="F-BOX PROTEIN CPR30-LIKE"/>
    <property type="match status" value="1"/>
</dbReference>
<name>A0A2G2XWD8_CAPAN</name>
<organism evidence="2 3">
    <name type="scientific">Capsicum annuum</name>
    <name type="common">Capsicum pepper</name>
    <dbReference type="NCBI Taxonomy" id="4072"/>
    <lineage>
        <taxon>Eukaryota</taxon>
        <taxon>Viridiplantae</taxon>
        <taxon>Streptophyta</taxon>
        <taxon>Embryophyta</taxon>
        <taxon>Tracheophyta</taxon>
        <taxon>Spermatophyta</taxon>
        <taxon>Magnoliopsida</taxon>
        <taxon>eudicotyledons</taxon>
        <taxon>Gunneridae</taxon>
        <taxon>Pentapetalae</taxon>
        <taxon>asterids</taxon>
        <taxon>lamiids</taxon>
        <taxon>Solanales</taxon>
        <taxon>Solanaceae</taxon>
        <taxon>Solanoideae</taxon>
        <taxon>Capsiceae</taxon>
        <taxon>Capsicum</taxon>
    </lineage>
</organism>
<gene>
    <name evidence="2" type="ORF">T459_34314</name>
</gene>
<dbReference type="Proteomes" id="UP000222542">
    <property type="component" value="Unassembled WGS sequence"/>
</dbReference>
<keyword evidence="3" id="KW-1185">Reference proteome</keyword>
<evidence type="ECO:0000259" key="1">
    <source>
        <dbReference type="SMART" id="SM00256"/>
    </source>
</evidence>
<evidence type="ECO:0000313" key="2">
    <source>
        <dbReference type="EMBL" id="PHT61838.1"/>
    </source>
</evidence>
<proteinExistence type="predicted"/>
<comment type="caution">
    <text evidence="2">The sequence shown here is derived from an EMBL/GenBank/DDBJ whole genome shotgun (WGS) entry which is preliminary data.</text>
</comment>
<dbReference type="AlphaFoldDB" id="A0A2G2XWD8"/>
<dbReference type="InterPro" id="IPR036047">
    <property type="entry name" value="F-box-like_dom_sf"/>
</dbReference>
<dbReference type="InterPro" id="IPR013187">
    <property type="entry name" value="F-box-assoc_dom_typ3"/>
</dbReference>
<evidence type="ECO:0000313" key="3">
    <source>
        <dbReference type="Proteomes" id="UP000222542"/>
    </source>
</evidence>
<accession>A0A2G2XWD8</accession>
<reference evidence="2 3" key="1">
    <citation type="journal article" date="2014" name="Nat. Genet.">
        <title>Genome sequence of the hot pepper provides insights into the evolution of pungency in Capsicum species.</title>
        <authorList>
            <person name="Kim S."/>
            <person name="Park M."/>
            <person name="Yeom S.I."/>
            <person name="Kim Y.M."/>
            <person name="Lee J.M."/>
            <person name="Lee H.A."/>
            <person name="Seo E."/>
            <person name="Choi J."/>
            <person name="Cheong K."/>
            <person name="Kim K.T."/>
            <person name="Jung K."/>
            <person name="Lee G.W."/>
            <person name="Oh S.K."/>
            <person name="Bae C."/>
            <person name="Kim S.B."/>
            <person name="Lee H.Y."/>
            <person name="Kim S.Y."/>
            <person name="Kim M.S."/>
            <person name="Kang B.C."/>
            <person name="Jo Y.D."/>
            <person name="Yang H.B."/>
            <person name="Jeong H.J."/>
            <person name="Kang W.H."/>
            <person name="Kwon J.K."/>
            <person name="Shin C."/>
            <person name="Lim J.Y."/>
            <person name="Park J.H."/>
            <person name="Huh J.H."/>
            <person name="Kim J.S."/>
            <person name="Kim B.D."/>
            <person name="Cohen O."/>
            <person name="Paran I."/>
            <person name="Suh M.C."/>
            <person name="Lee S.B."/>
            <person name="Kim Y.K."/>
            <person name="Shin Y."/>
            <person name="Noh S.J."/>
            <person name="Park J."/>
            <person name="Seo Y.S."/>
            <person name="Kwon S.Y."/>
            <person name="Kim H.A."/>
            <person name="Park J.M."/>
            <person name="Kim H.J."/>
            <person name="Choi S.B."/>
            <person name="Bosland P.W."/>
            <person name="Reeves G."/>
            <person name="Jo S.H."/>
            <person name="Lee B.W."/>
            <person name="Cho H.T."/>
            <person name="Choi H.S."/>
            <person name="Lee M.S."/>
            <person name="Yu Y."/>
            <person name="Do Choi Y."/>
            <person name="Park B.S."/>
            <person name="van Deynze A."/>
            <person name="Ashrafi H."/>
            <person name="Hill T."/>
            <person name="Kim W.T."/>
            <person name="Pai H.S."/>
            <person name="Ahn H.K."/>
            <person name="Yeam I."/>
            <person name="Giovannoni J.J."/>
            <person name="Rose J.K."/>
            <person name="Sorensen I."/>
            <person name="Lee S.J."/>
            <person name="Kim R.W."/>
            <person name="Choi I.Y."/>
            <person name="Choi B.S."/>
            <person name="Lim J.S."/>
            <person name="Lee Y.H."/>
            <person name="Choi D."/>
        </authorList>
    </citation>
    <scope>NUCLEOTIDE SEQUENCE [LARGE SCALE GENOMIC DNA]</scope>
    <source>
        <strain evidence="3">cv. CM334</strain>
    </source>
</reference>
<dbReference type="Pfam" id="PF00646">
    <property type="entry name" value="F-box"/>
    <property type="match status" value="1"/>
</dbReference>
<protein>
    <recommendedName>
        <fullName evidence="1">F-box domain-containing protein</fullName>
    </recommendedName>
</protein>
<dbReference type="EMBL" id="AYRZ02000112">
    <property type="protein sequence ID" value="PHT61838.1"/>
    <property type="molecule type" value="Genomic_DNA"/>
</dbReference>
<dbReference type="InterPro" id="IPR017451">
    <property type="entry name" value="F-box-assoc_interact_dom"/>
</dbReference>
<dbReference type="PANTHER" id="PTHR31672">
    <property type="entry name" value="BNACNNG10540D PROTEIN"/>
    <property type="match status" value="1"/>
</dbReference>
<dbReference type="NCBIfam" id="TIGR01640">
    <property type="entry name" value="F_box_assoc_1"/>
    <property type="match status" value="3"/>
</dbReference>
<dbReference type="SMART" id="SM00256">
    <property type="entry name" value="FBOX"/>
    <property type="match status" value="1"/>
</dbReference>
<dbReference type="SUPFAM" id="SSF81383">
    <property type="entry name" value="F-box domain"/>
    <property type="match status" value="1"/>
</dbReference>
<dbReference type="Gramene" id="PHT61838">
    <property type="protein sequence ID" value="PHT61838"/>
    <property type="gene ID" value="T459_34314"/>
</dbReference>
<feature type="domain" description="F-box" evidence="1">
    <location>
        <begin position="410"/>
        <end position="450"/>
    </location>
</feature>
<dbReference type="InterPro" id="IPR050796">
    <property type="entry name" value="SCF_F-box_component"/>
</dbReference>
<reference evidence="2 3" key="2">
    <citation type="journal article" date="2017" name="Genome Biol.">
        <title>New reference genome sequences of hot pepper reveal the massive evolution of plant disease-resistance genes by retroduplication.</title>
        <authorList>
            <person name="Kim S."/>
            <person name="Park J."/>
            <person name="Yeom S.I."/>
            <person name="Kim Y.M."/>
            <person name="Seo E."/>
            <person name="Kim K.T."/>
            <person name="Kim M.S."/>
            <person name="Lee J.M."/>
            <person name="Cheong K."/>
            <person name="Shin H.S."/>
            <person name="Kim S.B."/>
            <person name="Han K."/>
            <person name="Lee J."/>
            <person name="Park M."/>
            <person name="Lee H.A."/>
            <person name="Lee H.Y."/>
            <person name="Lee Y."/>
            <person name="Oh S."/>
            <person name="Lee J.H."/>
            <person name="Choi E."/>
            <person name="Choi E."/>
            <person name="Lee S.E."/>
            <person name="Jeon J."/>
            <person name="Kim H."/>
            <person name="Choi G."/>
            <person name="Song H."/>
            <person name="Lee J."/>
            <person name="Lee S.C."/>
            <person name="Kwon J.K."/>
            <person name="Lee H.Y."/>
            <person name="Koo N."/>
            <person name="Hong Y."/>
            <person name="Kim R.W."/>
            <person name="Kang W.H."/>
            <person name="Huh J.H."/>
            <person name="Kang B.C."/>
            <person name="Yang T.J."/>
            <person name="Lee Y.H."/>
            <person name="Bennetzen J.L."/>
            <person name="Choi D."/>
        </authorList>
    </citation>
    <scope>NUCLEOTIDE SEQUENCE [LARGE SCALE GENOMIC DNA]</scope>
    <source>
        <strain evidence="3">cv. CM334</strain>
    </source>
</reference>